<dbReference type="Proteomes" id="UP000054248">
    <property type="component" value="Unassembled WGS sequence"/>
</dbReference>
<reference evidence="6" key="2">
    <citation type="submission" date="2015-01" db="EMBL/GenBank/DDBJ databases">
        <title>Evolutionary Origins and Diversification of the Mycorrhizal Mutualists.</title>
        <authorList>
            <consortium name="DOE Joint Genome Institute"/>
            <consortium name="Mycorrhizal Genomics Consortium"/>
            <person name="Kohler A."/>
            <person name="Kuo A."/>
            <person name="Nagy L.G."/>
            <person name="Floudas D."/>
            <person name="Copeland A."/>
            <person name="Barry K.W."/>
            <person name="Cichocki N."/>
            <person name="Veneault-Fourrey C."/>
            <person name="LaButti K."/>
            <person name="Lindquist E.A."/>
            <person name="Lipzen A."/>
            <person name="Lundell T."/>
            <person name="Morin E."/>
            <person name="Murat C."/>
            <person name="Riley R."/>
            <person name="Ohm R."/>
            <person name="Sun H."/>
            <person name="Tunlid A."/>
            <person name="Henrissat B."/>
            <person name="Grigoriev I.V."/>
            <person name="Hibbett D.S."/>
            <person name="Martin F."/>
        </authorList>
    </citation>
    <scope>NUCLEOTIDE SEQUENCE [LARGE SCALE GENOMIC DNA]</scope>
    <source>
        <strain evidence="6">MUT 4182</strain>
    </source>
</reference>
<feature type="region of interest" description="Disordered" evidence="4">
    <location>
        <begin position="220"/>
        <end position="289"/>
    </location>
</feature>
<keyword evidence="3" id="KW-0067">ATP-binding</keyword>
<dbReference type="InterPro" id="IPR043129">
    <property type="entry name" value="ATPase_NBD"/>
</dbReference>
<dbReference type="FunFam" id="3.90.640.10:FF:000134">
    <property type="entry name" value="Heat shock cognate 71 kDa protein"/>
    <property type="match status" value="1"/>
</dbReference>
<sequence>MANLTSRRRNDLNRLVNHFVQELERKLKKDLSSKARAVRRQRTARERASPAARTLVEIDSLHEGIDFYTSITLARFEELCQDLFRSNHNPAEQVLRDSEIDKSAASDTILIGGPLEPVVPSLRSLTTARSNSQAFPTSAFGGVSNDVQAARPPERPPATTSTSFYLEIERDAVPLPSAMFTMAPTSWRSARPFFCFSSTIPYLHLRLSYPTSTLSLKSIKHAASRSPSPVSSKKRRLKPPPSPVKAPSRAPPGRQPSSSCPARRGFPSSWSSSSRKAIPHSPACGPTAD</sequence>
<evidence type="ECO:0000256" key="3">
    <source>
        <dbReference type="ARBA" id="ARBA00022840"/>
    </source>
</evidence>
<name>A0A0C3K2E1_9AGAM</name>
<dbReference type="SUPFAM" id="SSF53067">
    <property type="entry name" value="Actin-like ATPase domain"/>
    <property type="match status" value="1"/>
</dbReference>
<evidence type="ECO:0000256" key="1">
    <source>
        <dbReference type="ARBA" id="ARBA00007381"/>
    </source>
</evidence>
<feature type="compositionally biased region" description="Pro residues" evidence="4">
    <location>
        <begin position="239"/>
        <end position="254"/>
    </location>
</feature>
<dbReference type="Pfam" id="PF00012">
    <property type="entry name" value="HSP70"/>
    <property type="match status" value="1"/>
</dbReference>
<dbReference type="OrthoDB" id="2753769at2759"/>
<dbReference type="GO" id="GO:0140662">
    <property type="term" value="F:ATP-dependent protein folding chaperone"/>
    <property type="evidence" value="ECO:0007669"/>
    <property type="project" value="InterPro"/>
</dbReference>
<evidence type="ECO:0000313" key="5">
    <source>
        <dbReference type="EMBL" id="KIO15593.1"/>
    </source>
</evidence>
<dbReference type="PANTHER" id="PTHR19375">
    <property type="entry name" value="HEAT SHOCK PROTEIN 70KDA"/>
    <property type="match status" value="1"/>
</dbReference>
<evidence type="ECO:0000256" key="4">
    <source>
        <dbReference type="SAM" id="MobiDB-lite"/>
    </source>
</evidence>
<dbReference type="Gene3D" id="3.90.640.10">
    <property type="entry name" value="Actin, Chain A, domain 4"/>
    <property type="match status" value="1"/>
</dbReference>
<dbReference type="Gene3D" id="3.30.420.40">
    <property type="match status" value="1"/>
</dbReference>
<keyword evidence="2" id="KW-0547">Nucleotide-binding</keyword>
<evidence type="ECO:0000256" key="2">
    <source>
        <dbReference type="ARBA" id="ARBA00022741"/>
    </source>
</evidence>
<keyword evidence="6" id="KW-1185">Reference proteome</keyword>
<dbReference type="HOGENOM" id="CLU_963758_0_0_1"/>
<reference evidence="5 6" key="1">
    <citation type="submission" date="2014-04" db="EMBL/GenBank/DDBJ databases">
        <authorList>
            <consortium name="DOE Joint Genome Institute"/>
            <person name="Kuo A."/>
            <person name="Girlanda M."/>
            <person name="Perotto S."/>
            <person name="Kohler A."/>
            <person name="Nagy L.G."/>
            <person name="Floudas D."/>
            <person name="Copeland A."/>
            <person name="Barry K.W."/>
            <person name="Cichocki N."/>
            <person name="Veneault-Fourrey C."/>
            <person name="LaButti K."/>
            <person name="Lindquist E.A."/>
            <person name="Lipzen A."/>
            <person name="Lundell T."/>
            <person name="Morin E."/>
            <person name="Murat C."/>
            <person name="Sun H."/>
            <person name="Tunlid A."/>
            <person name="Henrissat B."/>
            <person name="Grigoriev I.V."/>
            <person name="Hibbett D.S."/>
            <person name="Martin F."/>
            <person name="Nordberg H.P."/>
            <person name="Cantor M.N."/>
            <person name="Hua S.X."/>
        </authorList>
    </citation>
    <scope>NUCLEOTIDE SEQUENCE [LARGE SCALE GENOMIC DNA]</scope>
    <source>
        <strain evidence="5 6">MUT 4182</strain>
    </source>
</reference>
<organism evidence="5 6">
    <name type="scientific">Tulasnella calospora MUT 4182</name>
    <dbReference type="NCBI Taxonomy" id="1051891"/>
    <lineage>
        <taxon>Eukaryota</taxon>
        <taxon>Fungi</taxon>
        <taxon>Dikarya</taxon>
        <taxon>Basidiomycota</taxon>
        <taxon>Agaricomycotina</taxon>
        <taxon>Agaricomycetes</taxon>
        <taxon>Cantharellales</taxon>
        <taxon>Tulasnellaceae</taxon>
        <taxon>Tulasnella</taxon>
    </lineage>
</organism>
<proteinExistence type="inferred from homology"/>
<gene>
    <name evidence="5" type="ORF">M407DRAFT_34816</name>
</gene>
<comment type="similarity">
    <text evidence="1">Belongs to the heat shock protein 70 family.</text>
</comment>
<accession>A0A0C3K2E1</accession>
<protein>
    <submittedName>
        <fullName evidence="5">Uncharacterized protein</fullName>
    </submittedName>
</protein>
<dbReference type="GO" id="GO:0005524">
    <property type="term" value="F:ATP binding"/>
    <property type="evidence" value="ECO:0007669"/>
    <property type="project" value="UniProtKB-KW"/>
</dbReference>
<dbReference type="InterPro" id="IPR013126">
    <property type="entry name" value="Hsp_70_fam"/>
</dbReference>
<dbReference type="EMBL" id="KN823934">
    <property type="protein sequence ID" value="KIO15593.1"/>
    <property type="molecule type" value="Genomic_DNA"/>
</dbReference>
<dbReference type="STRING" id="1051891.A0A0C3K2E1"/>
<dbReference type="AlphaFoldDB" id="A0A0C3K2E1"/>
<evidence type="ECO:0000313" key="6">
    <source>
        <dbReference type="Proteomes" id="UP000054248"/>
    </source>
</evidence>